<dbReference type="Pfam" id="PF13673">
    <property type="entry name" value="Acetyltransf_10"/>
    <property type="match status" value="1"/>
</dbReference>
<dbReference type="OrthoDB" id="9796171at2"/>
<gene>
    <name evidence="2" type="ORF">AOY20_06840</name>
</gene>
<keyword evidence="3" id="KW-1185">Reference proteome</keyword>
<evidence type="ECO:0000259" key="1">
    <source>
        <dbReference type="PROSITE" id="PS51186"/>
    </source>
</evidence>
<dbReference type="Proteomes" id="UP000064939">
    <property type="component" value="Chromosome"/>
</dbReference>
<reference evidence="2 3" key="1">
    <citation type="journal article" date="2015" name="Int. J. Syst. Evol. Microbiol.">
        <title>Acinetobacter equi sp. nov. isolated from horse faeces.</title>
        <authorList>
            <person name="Poppel M.T."/>
            <person name="Skiebe E."/>
            <person name="Laue M."/>
            <person name="Bergmann H."/>
            <person name="Ebersberger I."/>
            <person name="Garn T."/>
            <person name="Fruth A."/>
            <person name="Baumgardt S."/>
            <person name="Busse H.J."/>
            <person name="Wilharm G."/>
        </authorList>
    </citation>
    <scope>NUCLEOTIDE SEQUENCE [LARGE SCALE GENOMIC DNA]</scope>
    <source>
        <strain evidence="2 3">114</strain>
    </source>
</reference>
<dbReference type="InterPro" id="IPR016181">
    <property type="entry name" value="Acyl_CoA_acyltransferase"/>
</dbReference>
<organism evidence="2 3">
    <name type="scientific">Acinetobacter equi</name>
    <dbReference type="NCBI Taxonomy" id="1324350"/>
    <lineage>
        <taxon>Bacteria</taxon>
        <taxon>Pseudomonadati</taxon>
        <taxon>Pseudomonadota</taxon>
        <taxon>Gammaproteobacteria</taxon>
        <taxon>Moraxellales</taxon>
        <taxon>Moraxellaceae</taxon>
        <taxon>Acinetobacter</taxon>
    </lineage>
</organism>
<dbReference type="EMBL" id="CP012808">
    <property type="protein sequence ID" value="ALH95271.1"/>
    <property type="molecule type" value="Genomic_DNA"/>
</dbReference>
<dbReference type="AlphaFoldDB" id="A0A0N9VDQ6"/>
<dbReference type="KEGG" id="aei:AOY20_06840"/>
<evidence type="ECO:0000313" key="2">
    <source>
        <dbReference type="EMBL" id="ALH95271.1"/>
    </source>
</evidence>
<dbReference type="RefSeq" id="WP_054581165.1">
    <property type="nucleotide sequence ID" value="NZ_CP012808.1"/>
</dbReference>
<sequence>MVKIEAGDWVNLKLHAKKIRELVFIQEQDIPENEEWDDLDPVSLHFIVWDDTTAVATARLLPNNSIGRVAVLKSHRGLGIGFKLMQEIILVARQEQRKFLELSAQVHAISFYEKLGFQCEGHEYLDCGIPHITMKMEM</sequence>
<dbReference type="Gene3D" id="3.40.630.30">
    <property type="match status" value="1"/>
</dbReference>
<accession>A0A0N9VDQ6</accession>
<evidence type="ECO:0000313" key="3">
    <source>
        <dbReference type="Proteomes" id="UP000064939"/>
    </source>
</evidence>
<dbReference type="STRING" id="1324350.AOY20_06840"/>
<keyword evidence="2" id="KW-0808">Transferase</keyword>
<dbReference type="InterPro" id="IPR000182">
    <property type="entry name" value="GNAT_dom"/>
</dbReference>
<feature type="domain" description="N-acetyltransferase" evidence="1">
    <location>
        <begin position="2"/>
        <end position="138"/>
    </location>
</feature>
<dbReference type="InterPro" id="IPR039143">
    <property type="entry name" value="GNPNAT1-like"/>
</dbReference>
<dbReference type="SUPFAM" id="SSF55729">
    <property type="entry name" value="Acyl-CoA N-acyltransferases (Nat)"/>
    <property type="match status" value="1"/>
</dbReference>
<name>A0A0N9VDQ6_9GAMM</name>
<protein>
    <submittedName>
        <fullName evidence="2">GNAT family acetyltransferase</fullName>
    </submittedName>
</protein>
<proteinExistence type="predicted"/>
<dbReference type="GO" id="GO:0004343">
    <property type="term" value="F:glucosamine 6-phosphate N-acetyltransferase activity"/>
    <property type="evidence" value="ECO:0007669"/>
    <property type="project" value="TreeGrafter"/>
</dbReference>
<dbReference type="PANTHER" id="PTHR13355:SF11">
    <property type="entry name" value="GLUCOSAMINE 6-PHOSPHATE N-ACETYLTRANSFERASE"/>
    <property type="match status" value="1"/>
</dbReference>
<dbReference type="PANTHER" id="PTHR13355">
    <property type="entry name" value="GLUCOSAMINE 6-PHOSPHATE N-ACETYLTRANSFERASE"/>
    <property type="match status" value="1"/>
</dbReference>
<dbReference type="PROSITE" id="PS51186">
    <property type="entry name" value="GNAT"/>
    <property type="match status" value="1"/>
</dbReference>
<dbReference type="CDD" id="cd04301">
    <property type="entry name" value="NAT_SF"/>
    <property type="match status" value="1"/>
</dbReference>